<evidence type="ECO:0000256" key="1">
    <source>
        <dbReference type="ARBA" id="ARBA00010835"/>
    </source>
</evidence>
<proteinExistence type="inferred from homology"/>
<dbReference type="Proteomes" id="UP001500432">
    <property type="component" value="Unassembled WGS sequence"/>
</dbReference>
<evidence type="ECO:0000313" key="4">
    <source>
        <dbReference type="EMBL" id="GAA2199368.1"/>
    </source>
</evidence>
<keyword evidence="4" id="KW-0378">Hydrolase</keyword>
<comment type="caution">
    <text evidence="4">The sequence shown here is derived from an EMBL/GenBank/DDBJ whole genome shotgun (WGS) entry which is preliminary data.</text>
</comment>
<name>A0ABP5NN18_9MICC</name>
<feature type="compositionally biased region" description="Basic and acidic residues" evidence="2">
    <location>
        <begin position="140"/>
        <end position="151"/>
    </location>
</feature>
<keyword evidence="5" id="KW-1185">Reference proteome</keyword>
<feature type="region of interest" description="Disordered" evidence="2">
    <location>
        <begin position="107"/>
        <end position="151"/>
    </location>
</feature>
<dbReference type="PANTHER" id="PTHR47814">
    <property type="entry name" value="PEPTIDYL-TRNA HYDROLASE ARFB"/>
    <property type="match status" value="1"/>
</dbReference>
<feature type="domain" description="Prokaryotic-type class I peptide chain release factors" evidence="3">
    <location>
        <begin position="20"/>
        <end position="145"/>
    </location>
</feature>
<dbReference type="InterPro" id="IPR000352">
    <property type="entry name" value="Pep_chain_release_fac_I"/>
</dbReference>
<gene>
    <name evidence="4" type="primary">arfB</name>
    <name evidence="4" type="ORF">GCM10009849_15530</name>
</gene>
<evidence type="ECO:0000313" key="5">
    <source>
        <dbReference type="Proteomes" id="UP001500432"/>
    </source>
</evidence>
<organism evidence="4 5">
    <name type="scientific">Sinomonas flava</name>
    <dbReference type="NCBI Taxonomy" id="496857"/>
    <lineage>
        <taxon>Bacteria</taxon>
        <taxon>Bacillati</taxon>
        <taxon>Actinomycetota</taxon>
        <taxon>Actinomycetes</taxon>
        <taxon>Micrococcales</taxon>
        <taxon>Micrococcaceae</taxon>
        <taxon>Sinomonas</taxon>
    </lineage>
</organism>
<reference evidence="5" key="1">
    <citation type="journal article" date="2019" name="Int. J. Syst. Evol. Microbiol.">
        <title>The Global Catalogue of Microorganisms (GCM) 10K type strain sequencing project: providing services to taxonomists for standard genome sequencing and annotation.</title>
        <authorList>
            <consortium name="The Broad Institute Genomics Platform"/>
            <consortium name="The Broad Institute Genome Sequencing Center for Infectious Disease"/>
            <person name="Wu L."/>
            <person name="Ma J."/>
        </authorList>
    </citation>
    <scope>NUCLEOTIDE SEQUENCE [LARGE SCALE GENOMIC DNA]</scope>
    <source>
        <strain evidence="5">JCM 16034</strain>
    </source>
</reference>
<comment type="similarity">
    <text evidence="1">Belongs to the prokaryotic/mitochondrial release factor family.</text>
</comment>
<dbReference type="EMBL" id="BAAAQW010000004">
    <property type="protein sequence ID" value="GAA2199368.1"/>
    <property type="molecule type" value="Genomic_DNA"/>
</dbReference>
<dbReference type="GO" id="GO:0016787">
    <property type="term" value="F:hydrolase activity"/>
    <property type="evidence" value="ECO:0007669"/>
    <property type="project" value="UniProtKB-KW"/>
</dbReference>
<dbReference type="PANTHER" id="PTHR47814:SF1">
    <property type="entry name" value="PEPTIDYL-TRNA HYDROLASE ARFB"/>
    <property type="match status" value="1"/>
</dbReference>
<dbReference type="InterPro" id="IPR045853">
    <property type="entry name" value="Pep_chain_release_fac_I_sf"/>
</dbReference>
<dbReference type="RefSeq" id="WP_344299133.1">
    <property type="nucleotide sequence ID" value="NZ_BAAAQW010000004.1"/>
</dbReference>
<dbReference type="SUPFAM" id="SSF75620">
    <property type="entry name" value="Release factor"/>
    <property type="match status" value="1"/>
</dbReference>
<dbReference type="Gene3D" id="3.30.160.20">
    <property type="match status" value="1"/>
</dbReference>
<evidence type="ECO:0000259" key="3">
    <source>
        <dbReference type="Pfam" id="PF00472"/>
    </source>
</evidence>
<accession>A0ABP5NN18</accession>
<sequence length="151" mass="16590">MNTSPRDLRLPPSPGAPRGIVIRGAEIVERFSRSSGPGGQGVNTTDSRVELLFDPGASTAFSPIQRERILRALANRLVGGRLRIVASGERSQLRNREAARDRLADLLDEALAPPGPPRRPTRPTRGSQSRRLDAKRRRSEIKSGRRSPRAD</sequence>
<protein>
    <submittedName>
        <fullName evidence="4">Alternative ribosome rescue aminoacyl-tRNA hydrolase ArfB</fullName>
    </submittedName>
</protein>
<dbReference type="Pfam" id="PF00472">
    <property type="entry name" value="RF-1"/>
    <property type="match status" value="1"/>
</dbReference>
<dbReference type="NCBIfam" id="NF006718">
    <property type="entry name" value="PRK09256.1"/>
    <property type="match status" value="1"/>
</dbReference>
<evidence type="ECO:0000256" key="2">
    <source>
        <dbReference type="SAM" id="MobiDB-lite"/>
    </source>
</evidence>